<dbReference type="Proteomes" id="UP000070444">
    <property type="component" value="Unassembled WGS sequence"/>
</dbReference>
<dbReference type="EMBL" id="KQ964441">
    <property type="protein sequence ID" value="KXN73105.1"/>
    <property type="molecule type" value="Genomic_DNA"/>
</dbReference>
<keyword evidence="3" id="KW-1185">Reference proteome</keyword>
<feature type="transmembrane region" description="Helical" evidence="1">
    <location>
        <begin position="26"/>
        <end position="44"/>
    </location>
</feature>
<evidence type="ECO:0000313" key="3">
    <source>
        <dbReference type="Proteomes" id="UP000070444"/>
    </source>
</evidence>
<evidence type="ECO:0000313" key="2">
    <source>
        <dbReference type="EMBL" id="KXN73105.1"/>
    </source>
</evidence>
<keyword evidence="1" id="KW-0472">Membrane</keyword>
<protein>
    <submittedName>
        <fullName evidence="2">Uncharacterized protein</fullName>
    </submittedName>
</protein>
<proteinExistence type="predicted"/>
<reference evidence="2 3" key="1">
    <citation type="journal article" date="2015" name="Genome Biol. Evol.">
        <title>Phylogenomic analyses indicate that early fungi evolved digesting cell walls of algal ancestors of land plants.</title>
        <authorList>
            <person name="Chang Y."/>
            <person name="Wang S."/>
            <person name="Sekimoto S."/>
            <person name="Aerts A.L."/>
            <person name="Choi C."/>
            <person name="Clum A."/>
            <person name="LaButti K.M."/>
            <person name="Lindquist E.A."/>
            <person name="Yee Ngan C."/>
            <person name="Ohm R.A."/>
            <person name="Salamov A.A."/>
            <person name="Grigoriev I.V."/>
            <person name="Spatafora J.W."/>
            <person name="Berbee M.L."/>
        </authorList>
    </citation>
    <scope>NUCLEOTIDE SEQUENCE [LARGE SCALE GENOMIC DNA]</scope>
    <source>
        <strain evidence="2 3">NRRL 28638</strain>
    </source>
</reference>
<dbReference type="AlphaFoldDB" id="A0A137PDR1"/>
<sequence>MRNYNQIYYSISNKLRRVSLTTYRRIGYGLIFLLITIILTVALIPSKPPPPIILPPDIILIKPTNNFNYTIEFMIAQEEQLLKLIDSNRRLEHDLDLTPLPSILNRDVQAYLPSKNPSLAPMFLDAESQYHFNNSTKLAEFARLHDKYWITYLKLVDLIPSQRHQYNHHKVKNILKTSLFSDSRLA</sequence>
<organism evidence="2 3">
    <name type="scientific">Conidiobolus coronatus (strain ATCC 28846 / CBS 209.66 / NRRL 28638)</name>
    <name type="common">Delacroixia coronata</name>
    <dbReference type="NCBI Taxonomy" id="796925"/>
    <lineage>
        <taxon>Eukaryota</taxon>
        <taxon>Fungi</taxon>
        <taxon>Fungi incertae sedis</taxon>
        <taxon>Zoopagomycota</taxon>
        <taxon>Entomophthoromycotina</taxon>
        <taxon>Entomophthoromycetes</taxon>
        <taxon>Entomophthorales</taxon>
        <taxon>Ancylistaceae</taxon>
        <taxon>Conidiobolus</taxon>
    </lineage>
</organism>
<feature type="non-terminal residue" evidence="2">
    <location>
        <position position="186"/>
    </location>
</feature>
<gene>
    <name evidence="2" type="ORF">CONCODRAFT_3991</name>
</gene>
<evidence type="ECO:0000256" key="1">
    <source>
        <dbReference type="SAM" id="Phobius"/>
    </source>
</evidence>
<keyword evidence="1" id="KW-0812">Transmembrane</keyword>
<keyword evidence="1" id="KW-1133">Transmembrane helix</keyword>
<accession>A0A137PDR1</accession>
<name>A0A137PDR1_CONC2</name>